<organism evidence="1 2">
    <name type="scientific">Tanacetum coccineum</name>
    <dbReference type="NCBI Taxonomy" id="301880"/>
    <lineage>
        <taxon>Eukaryota</taxon>
        <taxon>Viridiplantae</taxon>
        <taxon>Streptophyta</taxon>
        <taxon>Embryophyta</taxon>
        <taxon>Tracheophyta</taxon>
        <taxon>Spermatophyta</taxon>
        <taxon>Magnoliopsida</taxon>
        <taxon>eudicotyledons</taxon>
        <taxon>Gunneridae</taxon>
        <taxon>Pentapetalae</taxon>
        <taxon>asterids</taxon>
        <taxon>campanulids</taxon>
        <taxon>Asterales</taxon>
        <taxon>Asteraceae</taxon>
        <taxon>Asteroideae</taxon>
        <taxon>Anthemideae</taxon>
        <taxon>Anthemidinae</taxon>
        <taxon>Tanacetum</taxon>
    </lineage>
</organism>
<comment type="caution">
    <text evidence="1">The sequence shown here is derived from an EMBL/GenBank/DDBJ whole genome shotgun (WGS) entry which is preliminary data.</text>
</comment>
<dbReference type="Proteomes" id="UP001151760">
    <property type="component" value="Unassembled WGS sequence"/>
</dbReference>
<protein>
    <submittedName>
        <fullName evidence="1">Uncharacterized protein</fullName>
    </submittedName>
</protein>
<dbReference type="EMBL" id="BQNB010015874">
    <property type="protein sequence ID" value="GJT45144.1"/>
    <property type="molecule type" value="Genomic_DNA"/>
</dbReference>
<name>A0ABQ5E4B2_9ASTR</name>
<evidence type="ECO:0000313" key="2">
    <source>
        <dbReference type="Proteomes" id="UP001151760"/>
    </source>
</evidence>
<accession>A0ABQ5E4B2</accession>
<evidence type="ECO:0000313" key="1">
    <source>
        <dbReference type="EMBL" id="GJT45144.1"/>
    </source>
</evidence>
<reference evidence="1" key="2">
    <citation type="submission" date="2022-01" db="EMBL/GenBank/DDBJ databases">
        <authorList>
            <person name="Yamashiro T."/>
            <person name="Shiraishi A."/>
            <person name="Satake H."/>
            <person name="Nakayama K."/>
        </authorList>
    </citation>
    <scope>NUCLEOTIDE SEQUENCE</scope>
</reference>
<reference evidence="1" key="1">
    <citation type="journal article" date="2022" name="Int. J. Mol. Sci.">
        <title>Draft Genome of Tanacetum Coccineum: Genomic Comparison of Closely Related Tanacetum-Family Plants.</title>
        <authorList>
            <person name="Yamashiro T."/>
            <person name="Shiraishi A."/>
            <person name="Nakayama K."/>
            <person name="Satake H."/>
        </authorList>
    </citation>
    <scope>NUCLEOTIDE SEQUENCE</scope>
</reference>
<gene>
    <name evidence="1" type="ORF">Tco_0953859</name>
</gene>
<keyword evidence="2" id="KW-1185">Reference proteome</keyword>
<sequence length="478" mass="52013">MSLSVHVERYWWCGNSKSSGYQIPIAGGLVGMLGGTKNPLLQMQALIGVVEFKAGSMDKKIKLLLRWQLHTCLVVLMKDSSGRLLSLKVHKKESEFTMVELFGIFVQYSLQNRVHIGLLLINKAGGGDGHYTSSAYVGPECYWARALEGILVGLYVGGRHLFQMRCCKWIKERWEFPGRRGVFHWTGGWRGGALLIGCGEELPGGGRVGSPLRICPFGLSLFRNSEVMWDISGVCNSSIVYSFIWEVRGGGCGGGVVGAVYLIRKTAAFGRRHCHFVAGAEWGGGNHTGGGEERNWAELGSDKWSNWGQEGSCDGVVDVFLRGAVPVGQPGAVMQMARLVRVAWVGMVVPWELVDLAGWGFLTAELGLRGFGGPEGERGGHGLVVWGRWDFGAGGLSSGLCAARPLRNRCTSVLAFGMKIGCRVVVGGVEGPALPLFFPAWDEPLQTWFGFQPFDIMRCTGGVAIRSMKQVIVLLIRN</sequence>
<proteinExistence type="predicted"/>